<evidence type="ECO:0000256" key="1">
    <source>
        <dbReference type="ARBA" id="ARBA00023157"/>
    </source>
</evidence>
<dbReference type="Proteomes" id="UP001175271">
    <property type="component" value="Unassembled WGS sequence"/>
</dbReference>
<dbReference type="InterPro" id="IPR002542">
    <property type="entry name" value="T20D4.11-like_dom"/>
</dbReference>
<dbReference type="Pfam" id="PF00057">
    <property type="entry name" value="Ldl_recept_a"/>
    <property type="match status" value="1"/>
</dbReference>
<name>A0AA39I7J6_9BILA</name>
<dbReference type="CDD" id="cd00112">
    <property type="entry name" value="LDLa"/>
    <property type="match status" value="1"/>
</dbReference>
<feature type="region of interest" description="Disordered" evidence="3">
    <location>
        <begin position="82"/>
        <end position="115"/>
    </location>
</feature>
<dbReference type="Gene3D" id="4.10.400.10">
    <property type="entry name" value="Low-density Lipoprotein Receptor"/>
    <property type="match status" value="1"/>
</dbReference>
<evidence type="ECO:0000256" key="2">
    <source>
        <dbReference type="PROSITE-ProRule" id="PRU00124"/>
    </source>
</evidence>
<sequence length="1468" mass="159336">MILRLPLLLAVLLLARGALSQCPSSTFTCRDGSCIPQDWVGDGEADCDDGFDEENPAEALARGPSNATEKIRSSMVQVKMEQSNNDPFDELATKAPEASSTSEAPRMETRTECSDEDQMRVNRCVPKLEAWLGDLGAVDFGNVSLLRDEFPQILVAKGCDLVAEYHACIDGVSPECRTSSEVESWEAMEMYACQLLLPAAKEHAKCFAFARDPRCSGTVEESASPTCALVRSVNADIDCVERLKGRECDDSALEVLTPLRSETEHMHAEIQCSAEEQKKPQKQTEEAAEAQVNALRMLVELEATCVEPDPKDPWAPVKMVICHKKERLALFRECFEKALEESRCRTELQNRTACGAIDGFNANVDCSIALLNDVCDVEAQNVIVEIQERLNDDAIVMKCYSDKDASSDVKARVNNDGFELEPQNPRCSSEQVSPFPFVPGASGCHENAALVCLVELVELNKQLTQFQSVNFLLEISSGNSSLVNQICLLYDKYEKCLNESVFAQANGRRCSFNSPLNTLARIGLSPICAPHWRELLVDNHDCLDTISRSPKASQCQNGLQHLGRTVNMMLQGLHGEALLCKSFYLIRSAFECGEVIVQEQCSADAVRDLDQIKNEMTTLGMEEGCPQDEPADLDRIITQPVLNATPMPLPEIPKAPVAHALPPPATPQSGPCDPAAQKAFIECVQPLTAFQPHPLAVIKQPKQIDEACRAFKQFQECRREVHCNPLWAKGMAAMFDFACGTGYNQYLQVRQCVRRITTRTDVRECVNIFSKGAPQQACPSSKQLLVCAKPAIVEKCGAEAGAFVTDYVHRFASAIDLQCRVRGASEPPASAIRALNCSASESQLVERCAAPVNEISARLEDLFKGGLQSLLKNVNNLAPIFAQGCNLTTEFRQCAKPALESGVCVVSSCLLSAGNGICDQPDVAAAIDANLGCVFQQVHDQEFGKCLRTTLSTLKEFNLDAIRAMLPRFVDCVEPLVRSRCGATPINVLKAITSRDVCPIAATAAEKTPQPASPAPVQAVQAPACSKESKEVYGSCAAPFYKKYRFLPIALINDASNIDDMCTELSKMTECVEKVSACEKKMDAAIRDLMGRLCASRDVFDQHKTCLATVAISEKVNSCNANLTSRDCASLAALAQCSAAHVKAECGKEALEFSYSAMNDFARSFSDDANCSVTVPSVALETGCSEDDLIEYLQCESLIDHFAFRPISVISNASEWNAFCEVVGAKYRPCLDAMKCHFEPVSSANAHLFDGLCHDSSVREKQLKHLQCLANYAGSSEGRQCLEHFNGVDLIAQEAPQKLCSSLTSISSCSSEAIASRCGADALSHVFNVHMTWAQGFDPKCSLPAPTVSSSTVAPVTKVEPEQVADEVPASVQPEPEPTPEATTLIPEPEPKAEPEPTAEPTAEPAPEPKAEPEPEPKAEPEPTAEPKPEPAPKSDDDNRTAVKPTGSSASTVSAFVSVVLASLLLTL</sequence>
<protein>
    <recommendedName>
        <fullName evidence="5">T20D4.11-like domain-containing protein</fullName>
    </recommendedName>
</protein>
<comment type="caution">
    <text evidence="2">Lacks conserved residue(s) required for the propagation of feature annotation.</text>
</comment>
<dbReference type="Pfam" id="PF01579">
    <property type="entry name" value="DUF19"/>
    <property type="match status" value="1"/>
</dbReference>
<dbReference type="InterPro" id="IPR036055">
    <property type="entry name" value="LDL_receptor-like_sf"/>
</dbReference>
<evidence type="ECO:0000313" key="6">
    <source>
        <dbReference type="EMBL" id="KAK0418199.1"/>
    </source>
</evidence>
<feature type="disulfide bond" evidence="2">
    <location>
        <begin position="29"/>
        <end position="47"/>
    </location>
</feature>
<keyword evidence="1 2" id="KW-1015">Disulfide bond</keyword>
<dbReference type="PANTHER" id="PTHR37431:SF5">
    <property type="entry name" value="PROTEIN CBG06905"/>
    <property type="match status" value="1"/>
</dbReference>
<dbReference type="SUPFAM" id="SSF57424">
    <property type="entry name" value="LDL receptor-like module"/>
    <property type="match status" value="1"/>
</dbReference>
<dbReference type="InterPro" id="IPR002172">
    <property type="entry name" value="LDrepeatLR_classA_rpt"/>
</dbReference>
<feature type="chain" id="PRO_5041424275" description="T20D4.11-like domain-containing protein" evidence="4">
    <location>
        <begin position="21"/>
        <end position="1468"/>
    </location>
</feature>
<dbReference type="PANTHER" id="PTHR37431">
    <property type="entry name" value="PROTEIN CBG06927"/>
    <property type="match status" value="1"/>
</dbReference>
<keyword evidence="7" id="KW-1185">Reference proteome</keyword>
<evidence type="ECO:0000256" key="4">
    <source>
        <dbReference type="SAM" id="SignalP"/>
    </source>
</evidence>
<evidence type="ECO:0000259" key="5">
    <source>
        <dbReference type="Pfam" id="PF01579"/>
    </source>
</evidence>
<feature type="compositionally biased region" description="Basic and acidic residues" evidence="3">
    <location>
        <begin position="105"/>
        <end position="115"/>
    </location>
</feature>
<accession>A0AA39I7J6</accession>
<dbReference type="PROSITE" id="PS50068">
    <property type="entry name" value="LDLRA_2"/>
    <property type="match status" value="1"/>
</dbReference>
<keyword evidence="4" id="KW-0732">Signal</keyword>
<evidence type="ECO:0000256" key="3">
    <source>
        <dbReference type="SAM" id="MobiDB-lite"/>
    </source>
</evidence>
<organism evidence="6 7">
    <name type="scientific">Steinernema hermaphroditum</name>
    <dbReference type="NCBI Taxonomy" id="289476"/>
    <lineage>
        <taxon>Eukaryota</taxon>
        <taxon>Metazoa</taxon>
        <taxon>Ecdysozoa</taxon>
        <taxon>Nematoda</taxon>
        <taxon>Chromadorea</taxon>
        <taxon>Rhabditida</taxon>
        <taxon>Tylenchina</taxon>
        <taxon>Panagrolaimomorpha</taxon>
        <taxon>Strongyloidoidea</taxon>
        <taxon>Steinernematidae</taxon>
        <taxon>Steinernema</taxon>
    </lineage>
</organism>
<dbReference type="EMBL" id="JAUCMV010000002">
    <property type="protein sequence ID" value="KAK0418199.1"/>
    <property type="molecule type" value="Genomic_DNA"/>
</dbReference>
<feature type="domain" description="T20D4.11-like" evidence="5">
    <location>
        <begin position="672"/>
        <end position="819"/>
    </location>
</feature>
<reference evidence="6" key="1">
    <citation type="submission" date="2023-06" db="EMBL/GenBank/DDBJ databases">
        <title>Genomic analysis of the entomopathogenic nematode Steinernema hermaphroditum.</title>
        <authorList>
            <person name="Schwarz E.M."/>
            <person name="Heppert J.K."/>
            <person name="Baniya A."/>
            <person name="Schwartz H.T."/>
            <person name="Tan C.-H."/>
            <person name="Antoshechkin I."/>
            <person name="Sternberg P.W."/>
            <person name="Goodrich-Blair H."/>
            <person name="Dillman A.R."/>
        </authorList>
    </citation>
    <scope>NUCLEOTIDE SEQUENCE</scope>
    <source>
        <strain evidence="6">PS9179</strain>
        <tissue evidence="6">Whole animal</tissue>
    </source>
</reference>
<feature type="region of interest" description="Disordered" evidence="3">
    <location>
        <begin position="1344"/>
        <end position="1456"/>
    </location>
</feature>
<gene>
    <name evidence="6" type="ORF">QR680_013430</name>
</gene>
<comment type="caution">
    <text evidence="6">The sequence shown here is derived from an EMBL/GenBank/DDBJ whole genome shotgun (WGS) entry which is preliminary data.</text>
</comment>
<dbReference type="SMART" id="SM00192">
    <property type="entry name" value="LDLa"/>
    <property type="match status" value="1"/>
</dbReference>
<feature type="compositionally biased region" description="Basic and acidic residues" evidence="3">
    <location>
        <begin position="1407"/>
        <end position="1441"/>
    </location>
</feature>
<feature type="disulfide bond" evidence="2">
    <location>
        <begin position="22"/>
        <end position="34"/>
    </location>
</feature>
<proteinExistence type="predicted"/>
<feature type="signal peptide" evidence="4">
    <location>
        <begin position="1"/>
        <end position="20"/>
    </location>
</feature>
<evidence type="ECO:0000313" key="7">
    <source>
        <dbReference type="Proteomes" id="UP001175271"/>
    </source>
</evidence>